<dbReference type="PROSITE" id="PS01010">
    <property type="entry name" value="CRISP_2"/>
    <property type="match status" value="1"/>
</dbReference>
<dbReference type="SUPFAM" id="SSF55797">
    <property type="entry name" value="PR-1-like"/>
    <property type="match status" value="2"/>
</dbReference>
<accession>A0ABR1D723</accession>
<dbReference type="CDD" id="cd05380">
    <property type="entry name" value="CAP_euk"/>
    <property type="match status" value="2"/>
</dbReference>
<feature type="domain" description="SCP" evidence="2">
    <location>
        <begin position="37"/>
        <end position="187"/>
    </location>
</feature>
<dbReference type="InterPro" id="IPR018244">
    <property type="entry name" value="Allrgn_V5/Tpx1_CS"/>
</dbReference>
<evidence type="ECO:0000313" key="4">
    <source>
        <dbReference type="Proteomes" id="UP001303046"/>
    </source>
</evidence>
<dbReference type="Pfam" id="PF00188">
    <property type="entry name" value="CAP"/>
    <property type="match status" value="2"/>
</dbReference>
<dbReference type="Proteomes" id="UP001303046">
    <property type="component" value="Unassembled WGS sequence"/>
</dbReference>
<gene>
    <name evidence="3" type="primary">Necator_chrIII.g13197</name>
    <name evidence="3" type="ORF">RB195_012430</name>
</gene>
<proteinExistence type="predicted"/>
<protein>
    <recommendedName>
        <fullName evidence="2">SCP domain-containing protein</fullName>
    </recommendedName>
</protein>
<feature type="chain" id="PRO_5046223115" description="SCP domain-containing protein" evidence="1">
    <location>
        <begin position="23"/>
        <end position="415"/>
    </location>
</feature>
<reference evidence="3 4" key="1">
    <citation type="submission" date="2023-08" db="EMBL/GenBank/DDBJ databases">
        <title>A Necator americanus chromosomal reference genome.</title>
        <authorList>
            <person name="Ilik V."/>
            <person name="Petrzelkova K.J."/>
            <person name="Pardy F."/>
            <person name="Fuh T."/>
            <person name="Niatou-Singa F.S."/>
            <person name="Gouil Q."/>
            <person name="Baker L."/>
            <person name="Ritchie M.E."/>
            <person name="Jex A.R."/>
            <person name="Gazzola D."/>
            <person name="Li H."/>
            <person name="Toshio Fujiwara R."/>
            <person name="Zhan B."/>
            <person name="Aroian R.V."/>
            <person name="Pafco B."/>
            <person name="Schwarz E.M."/>
        </authorList>
    </citation>
    <scope>NUCLEOTIDE SEQUENCE [LARGE SCALE GENOMIC DNA]</scope>
    <source>
        <strain evidence="3 4">Aroian</strain>
        <tissue evidence="3">Whole animal</tissue>
    </source>
</reference>
<organism evidence="3 4">
    <name type="scientific">Necator americanus</name>
    <name type="common">Human hookworm</name>
    <dbReference type="NCBI Taxonomy" id="51031"/>
    <lineage>
        <taxon>Eukaryota</taxon>
        <taxon>Metazoa</taxon>
        <taxon>Ecdysozoa</taxon>
        <taxon>Nematoda</taxon>
        <taxon>Chromadorea</taxon>
        <taxon>Rhabditida</taxon>
        <taxon>Rhabditina</taxon>
        <taxon>Rhabditomorpha</taxon>
        <taxon>Strongyloidea</taxon>
        <taxon>Ancylostomatidae</taxon>
        <taxon>Bunostominae</taxon>
        <taxon>Necator</taxon>
    </lineage>
</organism>
<feature type="domain" description="SCP" evidence="2">
    <location>
        <begin position="227"/>
        <end position="388"/>
    </location>
</feature>
<dbReference type="PROSITE" id="PS51257">
    <property type="entry name" value="PROKAR_LIPOPROTEIN"/>
    <property type="match status" value="1"/>
</dbReference>
<name>A0ABR1D723_NECAM</name>
<evidence type="ECO:0000259" key="2">
    <source>
        <dbReference type="SMART" id="SM00198"/>
    </source>
</evidence>
<dbReference type="SMART" id="SM00198">
    <property type="entry name" value="SCP"/>
    <property type="match status" value="2"/>
</dbReference>
<sequence length="415" mass="45930">MSCNRTLFLGFFLTGFLPTVYSAIACNIDAAQNAKNTKRDDFLKFHNDMRENIAKGTAFESFGKLPAAKNMYQLLYSCRLEYDLQKELDKCTGKITDFKGRGQNLAILYDSAAPVNPEQKFKDALYLWGNTARIYGKENSENIYDARMYPFANMAYGKTLRVGCAYKQCNNEAHISCLYNLVGAYVNNSIYEKGSACTKNVDCTTYAGSTCGGVNTMCAGNDGMTDEARNKVLSEHNNKRSLLARGLIRNGKNVNKRNLPASSYMPKMIYDCATEASAIEYANTCTLVKSAADTRSGYGENVYVYSKPNADPAAVLKEAVEKWWNQIFEDAINWRVTYIPSLMNKPIDQNGFTQMAWAKSVKLGCGIQTCNAQSFIVCRYSPTGNVLNEQIYTPGRVCAGCSAACNASEGLCNLV</sequence>
<keyword evidence="1" id="KW-0732">Signal</keyword>
<dbReference type="PANTHER" id="PTHR10334">
    <property type="entry name" value="CYSTEINE-RICH SECRETORY PROTEIN-RELATED"/>
    <property type="match status" value="1"/>
</dbReference>
<evidence type="ECO:0000313" key="3">
    <source>
        <dbReference type="EMBL" id="KAK6746314.1"/>
    </source>
</evidence>
<dbReference type="InterPro" id="IPR014044">
    <property type="entry name" value="CAP_dom"/>
</dbReference>
<feature type="signal peptide" evidence="1">
    <location>
        <begin position="1"/>
        <end position="22"/>
    </location>
</feature>
<evidence type="ECO:0000256" key="1">
    <source>
        <dbReference type="SAM" id="SignalP"/>
    </source>
</evidence>
<comment type="caution">
    <text evidence="3">The sequence shown here is derived from an EMBL/GenBank/DDBJ whole genome shotgun (WGS) entry which is preliminary data.</text>
</comment>
<dbReference type="InterPro" id="IPR035940">
    <property type="entry name" value="CAP_sf"/>
</dbReference>
<dbReference type="InterPro" id="IPR001283">
    <property type="entry name" value="CRISP-related"/>
</dbReference>
<dbReference type="PRINTS" id="PR00837">
    <property type="entry name" value="V5TPXLIKE"/>
</dbReference>
<dbReference type="EMBL" id="JAVFWL010000003">
    <property type="protein sequence ID" value="KAK6746314.1"/>
    <property type="molecule type" value="Genomic_DNA"/>
</dbReference>
<keyword evidence="4" id="KW-1185">Reference proteome</keyword>
<dbReference type="Gene3D" id="3.40.33.10">
    <property type="entry name" value="CAP"/>
    <property type="match status" value="2"/>
</dbReference>